<dbReference type="SUPFAM" id="SSF51246">
    <property type="entry name" value="Rudiment single hybrid motif"/>
    <property type="match status" value="1"/>
</dbReference>
<evidence type="ECO:0000313" key="9">
    <source>
        <dbReference type="Proteomes" id="UP001174196"/>
    </source>
</evidence>
<dbReference type="PROSITE" id="PS00867">
    <property type="entry name" value="CPSASE_2"/>
    <property type="match status" value="1"/>
</dbReference>
<evidence type="ECO:0000256" key="2">
    <source>
        <dbReference type="ARBA" id="ARBA00022741"/>
    </source>
</evidence>
<dbReference type="PROSITE" id="PS00866">
    <property type="entry name" value="CPSASE_1"/>
    <property type="match status" value="1"/>
</dbReference>
<dbReference type="Pfam" id="PF02786">
    <property type="entry name" value="CPSase_L_D2"/>
    <property type="match status" value="1"/>
</dbReference>
<feature type="domain" description="ATP-grasp" evidence="6">
    <location>
        <begin position="119"/>
        <end position="316"/>
    </location>
</feature>
<reference evidence="8" key="1">
    <citation type="submission" date="2022-08" db="EMBL/GenBank/DDBJ databases">
        <title>Polycladomyces zharkentsis sp. nov., a novel thermophilic CMC and starch-degrading bacterium isolated from a geothermal spring in Kazakhstan.</title>
        <authorList>
            <person name="Mashzhan A."/>
            <person name="Kistaubaeva A."/>
            <person name="Javier-Lopez R."/>
            <person name="Birkeland N.-K."/>
        </authorList>
    </citation>
    <scope>NUCLEOTIDE SEQUENCE</scope>
    <source>
        <strain evidence="8">KSR 13</strain>
    </source>
</reference>
<dbReference type="PROSITE" id="PS50975">
    <property type="entry name" value="ATP_GRASP"/>
    <property type="match status" value="1"/>
</dbReference>
<dbReference type="InterPro" id="IPR005481">
    <property type="entry name" value="BC-like_N"/>
</dbReference>
<keyword evidence="4" id="KW-0092">Biotin</keyword>
<dbReference type="InterPro" id="IPR011054">
    <property type="entry name" value="Rudment_hybrid_motif"/>
</dbReference>
<proteinExistence type="predicted"/>
<dbReference type="Gene3D" id="3.30.470.20">
    <property type="entry name" value="ATP-grasp fold, B domain"/>
    <property type="match status" value="1"/>
</dbReference>
<organism evidence="8 9">
    <name type="scientific">Polycladomyces subterraneus</name>
    <dbReference type="NCBI Taxonomy" id="1016997"/>
    <lineage>
        <taxon>Bacteria</taxon>
        <taxon>Bacillati</taxon>
        <taxon>Bacillota</taxon>
        <taxon>Bacilli</taxon>
        <taxon>Bacillales</taxon>
        <taxon>Thermoactinomycetaceae</taxon>
        <taxon>Polycladomyces</taxon>
    </lineage>
</organism>
<dbReference type="SMART" id="SM00878">
    <property type="entry name" value="Biotin_carb_C"/>
    <property type="match status" value="1"/>
</dbReference>
<keyword evidence="2 5" id="KW-0547">Nucleotide-binding</keyword>
<gene>
    <name evidence="8" type="ORF">NWF35_13855</name>
</gene>
<keyword evidence="1 8" id="KW-0436">Ligase</keyword>
<dbReference type="InterPro" id="IPR050856">
    <property type="entry name" value="Biotin_carboxylase_complex"/>
</dbReference>
<dbReference type="PANTHER" id="PTHR18866">
    <property type="entry name" value="CARBOXYLASE:PYRUVATE/ACETYL-COA/PROPIONYL-COA CARBOXYLASE"/>
    <property type="match status" value="1"/>
</dbReference>
<evidence type="ECO:0000256" key="3">
    <source>
        <dbReference type="ARBA" id="ARBA00022840"/>
    </source>
</evidence>
<dbReference type="PROSITE" id="PS50979">
    <property type="entry name" value="BC"/>
    <property type="match status" value="1"/>
</dbReference>
<dbReference type="PANTHER" id="PTHR18866:SF128">
    <property type="entry name" value="UREA AMIDOLYASE"/>
    <property type="match status" value="1"/>
</dbReference>
<dbReference type="InterPro" id="IPR011761">
    <property type="entry name" value="ATP-grasp"/>
</dbReference>
<dbReference type="InterPro" id="IPR011764">
    <property type="entry name" value="Biotin_carboxylation_dom"/>
</dbReference>
<dbReference type="InterPro" id="IPR005482">
    <property type="entry name" value="Biotin_COase_C"/>
</dbReference>
<evidence type="ECO:0000259" key="7">
    <source>
        <dbReference type="PROSITE" id="PS50979"/>
    </source>
</evidence>
<accession>A0ABT8IQ73</accession>
<dbReference type="RefSeq" id="WP_301239962.1">
    <property type="nucleotide sequence ID" value="NZ_JANRHH010000047.1"/>
</dbReference>
<keyword evidence="9" id="KW-1185">Reference proteome</keyword>
<dbReference type="NCBIfam" id="NF006367">
    <property type="entry name" value="PRK08591.1"/>
    <property type="match status" value="1"/>
</dbReference>
<dbReference type="InterPro" id="IPR016185">
    <property type="entry name" value="PreATP-grasp_dom_sf"/>
</dbReference>
<name>A0ABT8IQ73_9BACL</name>
<dbReference type="Proteomes" id="UP001174196">
    <property type="component" value="Unassembled WGS sequence"/>
</dbReference>
<dbReference type="InterPro" id="IPR005479">
    <property type="entry name" value="CPAse_ATP-bd"/>
</dbReference>
<keyword evidence="3 5" id="KW-0067">ATP-binding</keyword>
<dbReference type="SUPFAM" id="SSF52440">
    <property type="entry name" value="PreATP-grasp domain"/>
    <property type="match status" value="1"/>
</dbReference>
<feature type="domain" description="Biotin carboxylation" evidence="7">
    <location>
        <begin position="1"/>
        <end position="444"/>
    </location>
</feature>
<evidence type="ECO:0000313" key="8">
    <source>
        <dbReference type="EMBL" id="MDN4594951.1"/>
    </source>
</evidence>
<dbReference type="EMBL" id="JANRHH010000047">
    <property type="protein sequence ID" value="MDN4594951.1"/>
    <property type="molecule type" value="Genomic_DNA"/>
</dbReference>
<dbReference type="Pfam" id="PF02785">
    <property type="entry name" value="Biotin_carb_C"/>
    <property type="match status" value="1"/>
</dbReference>
<comment type="caution">
    <text evidence="8">The sequence shown here is derived from an EMBL/GenBank/DDBJ whole genome shotgun (WGS) entry which is preliminary data.</text>
</comment>
<evidence type="ECO:0000256" key="5">
    <source>
        <dbReference type="PROSITE-ProRule" id="PRU00409"/>
    </source>
</evidence>
<dbReference type="SUPFAM" id="SSF56059">
    <property type="entry name" value="Glutathione synthetase ATP-binding domain-like"/>
    <property type="match status" value="1"/>
</dbReference>
<dbReference type="GO" id="GO:0003989">
    <property type="term" value="F:acetyl-CoA carboxylase activity"/>
    <property type="evidence" value="ECO:0007669"/>
    <property type="project" value="UniProtKB-EC"/>
</dbReference>
<evidence type="ECO:0000256" key="1">
    <source>
        <dbReference type="ARBA" id="ARBA00022598"/>
    </source>
</evidence>
<sequence>MQTILIANRGEIARRIARTCRARGFRVVAVYSEADQDMPFVREADVAIAIGPPPVAQSYLNIDAIIQAAKQSGADAIHPGYGLLSENATFARKVQAAGLVFIGPRPEVIERMGDKVTARRTMEEAGVPVVPGTEGGISGEEEALAEAGRIGYPVMIKASAGGGGIGMQVCRTPDELKKALPIVQSKAKAYFGDSAVFLERLIERPRHVEVQVAADSQGNTVHLFERECSVQRRNQKVVEESLSPSIRPETRERLYEAAVRAAEAVGYTGVGTVEFLVDEQERIYFLEMNTRLQVEHPVTEMVTGQDLVDWQLDIAEGKPLPLRQHEIKARGHAVEYRIYAEDPTTFLPSPGTIHAITVPEGEGIRVDAGVEAGNQVTPFYDPMIAKLIVSGPTRETVLEKSRAALEQFQVEGIRTNLPLLRALLDHPEFVDGQYDTQLLQHFRVDGGVKR</sequence>
<dbReference type="Pfam" id="PF00289">
    <property type="entry name" value="Biotin_carb_N"/>
    <property type="match status" value="1"/>
</dbReference>
<evidence type="ECO:0000256" key="4">
    <source>
        <dbReference type="ARBA" id="ARBA00023267"/>
    </source>
</evidence>
<protein>
    <submittedName>
        <fullName evidence="8">Acetyl-CoA carboxylase biotin carboxylase subunit</fullName>
        <ecNumber evidence="8">6.4.1.2</ecNumber>
    </submittedName>
</protein>
<dbReference type="EC" id="6.4.1.2" evidence="8"/>
<evidence type="ECO:0000259" key="6">
    <source>
        <dbReference type="PROSITE" id="PS50975"/>
    </source>
</evidence>